<gene>
    <name evidence="1" type="ORF">MM415B01218_0026</name>
</gene>
<dbReference type="EMBL" id="MT141390">
    <property type="protein sequence ID" value="QJA59967.1"/>
    <property type="molecule type" value="Genomic_DNA"/>
</dbReference>
<accession>A0A6M3ISA1</accession>
<sequence>MRLTRFINEVKMMDKTMIGFKIDPHSFTSIIKKISDILKNSNIHYEVIKDHHITIAQIVGKHPKDDIIREINTIKGLKFKPKGISKIYGPLVKKDFIAIEYRINDKYINIFKEIAHKFDVRLFIGGPIPHISIIKAEPNLISDSLFDVILSEIKSKLPLAIPDSVVLFNKKFQIEFEKDL</sequence>
<protein>
    <recommendedName>
        <fullName evidence="2">Phosphoesterase HXTX domain-containing protein</fullName>
    </recommendedName>
</protein>
<dbReference type="AlphaFoldDB" id="A0A6M3ISA1"/>
<evidence type="ECO:0008006" key="2">
    <source>
        <dbReference type="Google" id="ProtNLM"/>
    </source>
</evidence>
<reference evidence="1" key="1">
    <citation type="submission" date="2020-03" db="EMBL/GenBank/DDBJ databases">
        <title>The deep terrestrial virosphere.</title>
        <authorList>
            <person name="Holmfeldt K."/>
            <person name="Nilsson E."/>
            <person name="Simone D."/>
            <person name="Lopez-Fernandez M."/>
            <person name="Wu X."/>
            <person name="de Brujin I."/>
            <person name="Lundin D."/>
            <person name="Andersson A."/>
            <person name="Bertilsson S."/>
            <person name="Dopson M."/>
        </authorList>
    </citation>
    <scope>NUCLEOTIDE SEQUENCE</scope>
    <source>
        <strain evidence="1">MM415B01218</strain>
    </source>
</reference>
<evidence type="ECO:0000313" key="1">
    <source>
        <dbReference type="EMBL" id="QJA59967.1"/>
    </source>
</evidence>
<proteinExistence type="predicted"/>
<organism evidence="1">
    <name type="scientific">viral metagenome</name>
    <dbReference type="NCBI Taxonomy" id="1070528"/>
    <lineage>
        <taxon>unclassified sequences</taxon>
        <taxon>metagenomes</taxon>
        <taxon>organismal metagenomes</taxon>
    </lineage>
</organism>
<name>A0A6M3ISA1_9ZZZZ</name>